<dbReference type="EMBL" id="WJBH02000003">
    <property type="protein sequence ID" value="KAI9562062.1"/>
    <property type="molecule type" value="Genomic_DNA"/>
</dbReference>
<feature type="compositionally biased region" description="Low complexity" evidence="1">
    <location>
        <begin position="106"/>
        <end position="119"/>
    </location>
</feature>
<evidence type="ECO:0000313" key="3">
    <source>
        <dbReference type="Proteomes" id="UP000820818"/>
    </source>
</evidence>
<accession>A0AAD5KX64</accession>
<reference evidence="2 3" key="1">
    <citation type="submission" date="2022-05" db="EMBL/GenBank/DDBJ databases">
        <title>A multi-omics perspective on studying reproductive biology in Daphnia sinensis.</title>
        <authorList>
            <person name="Jia J."/>
        </authorList>
    </citation>
    <scope>NUCLEOTIDE SEQUENCE [LARGE SCALE GENOMIC DNA]</scope>
    <source>
        <strain evidence="2 3">WSL</strain>
    </source>
</reference>
<organism evidence="2 3">
    <name type="scientific">Daphnia sinensis</name>
    <dbReference type="NCBI Taxonomy" id="1820382"/>
    <lineage>
        <taxon>Eukaryota</taxon>
        <taxon>Metazoa</taxon>
        <taxon>Ecdysozoa</taxon>
        <taxon>Arthropoda</taxon>
        <taxon>Crustacea</taxon>
        <taxon>Branchiopoda</taxon>
        <taxon>Diplostraca</taxon>
        <taxon>Cladocera</taxon>
        <taxon>Anomopoda</taxon>
        <taxon>Daphniidae</taxon>
        <taxon>Daphnia</taxon>
        <taxon>Daphnia similis group</taxon>
    </lineage>
</organism>
<protein>
    <submittedName>
        <fullName evidence="2">Uncharacterized protein</fullName>
    </submittedName>
</protein>
<proteinExistence type="predicted"/>
<evidence type="ECO:0000256" key="1">
    <source>
        <dbReference type="SAM" id="MobiDB-lite"/>
    </source>
</evidence>
<name>A0AAD5KX64_9CRUS</name>
<gene>
    <name evidence="2" type="ORF">GHT06_013027</name>
</gene>
<dbReference type="Proteomes" id="UP000820818">
    <property type="component" value="Linkage Group LG3"/>
</dbReference>
<feature type="region of interest" description="Disordered" evidence="1">
    <location>
        <begin position="58"/>
        <end position="198"/>
    </location>
</feature>
<feature type="compositionally biased region" description="Acidic residues" evidence="1">
    <location>
        <begin position="67"/>
        <end position="77"/>
    </location>
</feature>
<comment type="caution">
    <text evidence="2">The sequence shown here is derived from an EMBL/GenBank/DDBJ whole genome shotgun (WGS) entry which is preliminary data.</text>
</comment>
<keyword evidence="3" id="KW-1185">Reference proteome</keyword>
<evidence type="ECO:0000313" key="2">
    <source>
        <dbReference type="EMBL" id="KAI9562062.1"/>
    </source>
</evidence>
<dbReference type="AlphaFoldDB" id="A0AAD5KX64"/>
<sequence length="198" mass="20486">MPARCCKLHTGGVCICRVCRMYSGACVLSALKSYLPFTFRKAADKAYSDLNQDSLDGAQASVSEVGSAEEFEKENTEDTPSGSHGEADGEAVDGANGEESREAEDAAVPADATAAAAVTENGAVESEPHVNGNGKCDENAEADSTEVDGSAAEKRKSVVETEALSISPKKARVEGTDEDVIGTEEAALPTNGNHETVA</sequence>